<dbReference type="InterPro" id="IPR015421">
    <property type="entry name" value="PyrdxlP-dep_Trfase_major"/>
</dbReference>
<sequence length="467" mass="52232">MTQYIYCMTNNKPKIWLPKIDKTKRGVYHAIVDAMRHDIEAGVLKAGDQLPPQRELAWQLQVNLTTISRAYREAMRQHLIGGEVGRGTYILANSAEASLFELRDKGLAKGRTQTDFIDLSTNIPARNASDNRFNQTLRTITAANLTTLYEEYHAPMLLDQLKIAATKWLNWRKMPSKPENIVLAGGAQTALQAILIALCNAGDSILVEQYTFPGMKDFARQFGLKLIPINMDKQGILPNELTKIAKKNNAKYIILVPNHQNPTGAVMSAERQQQVAKTIVAQNLTLIEDDVYGGLSNMPPLSALLPDQAIYLTSLSKTVSFGLRVGFIHTKTEHLAALTHATNLTQWSLSPIMMQMAIDWIEDGTAFDKAAWQLSEISERRKIADNILPKNNISTRDKNSPHLWLNIPQSIDIQSECEKIGLNIAPVSIFLPQQRQKHQNHIRISLVAPATRQNLAIGLKRLAEILA</sequence>
<dbReference type="Pfam" id="PF00155">
    <property type="entry name" value="Aminotran_1_2"/>
    <property type="match status" value="1"/>
</dbReference>
<dbReference type="InterPro" id="IPR015422">
    <property type="entry name" value="PyrdxlP-dep_Trfase_small"/>
</dbReference>
<evidence type="ECO:0000256" key="4">
    <source>
        <dbReference type="ARBA" id="ARBA00023125"/>
    </source>
</evidence>
<dbReference type="AlphaFoldDB" id="A0A2A4Z3M9"/>
<dbReference type="PROSITE" id="PS50949">
    <property type="entry name" value="HTH_GNTR"/>
    <property type="match status" value="1"/>
</dbReference>
<evidence type="ECO:0000256" key="3">
    <source>
        <dbReference type="ARBA" id="ARBA00023015"/>
    </source>
</evidence>
<dbReference type="InterPro" id="IPR036388">
    <property type="entry name" value="WH-like_DNA-bd_sf"/>
</dbReference>
<keyword evidence="4" id="KW-0238">DNA-binding</keyword>
<proteinExistence type="inferred from homology"/>
<accession>A0A2A4Z3M9</accession>
<protein>
    <submittedName>
        <fullName evidence="7">GntR family transcriptional regulator</fullName>
    </submittedName>
</protein>
<name>A0A2A4Z3M9_9PROT</name>
<dbReference type="CDD" id="cd07377">
    <property type="entry name" value="WHTH_GntR"/>
    <property type="match status" value="1"/>
</dbReference>
<keyword evidence="2" id="KW-0663">Pyridoxal phosphate</keyword>
<evidence type="ECO:0000259" key="6">
    <source>
        <dbReference type="PROSITE" id="PS50949"/>
    </source>
</evidence>
<dbReference type="InterPro" id="IPR036390">
    <property type="entry name" value="WH_DNA-bd_sf"/>
</dbReference>
<evidence type="ECO:0000256" key="2">
    <source>
        <dbReference type="ARBA" id="ARBA00022898"/>
    </source>
</evidence>
<dbReference type="InterPro" id="IPR000524">
    <property type="entry name" value="Tscrpt_reg_HTH_GntR"/>
</dbReference>
<dbReference type="GO" id="GO:0003677">
    <property type="term" value="F:DNA binding"/>
    <property type="evidence" value="ECO:0007669"/>
    <property type="project" value="UniProtKB-KW"/>
</dbReference>
<dbReference type="InterPro" id="IPR051446">
    <property type="entry name" value="HTH_trans_reg/aminotransferase"/>
</dbReference>
<keyword evidence="3" id="KW-0805">Transcription regulation</keyword>
<dbReference type="Gene3D" id="3.40.640.10">
    <property type="entry name" value="Type I PLP-dependent aspartate aminotransferase-like (Major domain)"/>
    <property type="match status" value="1"/>
</dbReference>
<evidence type="ECO:0000256" key="1">
    <source>
        <dbReference type="ARBA" id="ARBA00005384"/>
    </source>
</evidence>
<reference key="1">
    <citation type="submission" date="2017-08" db="EMBL/GenBank/DDBJ databases">
        <title>A dynamic microbial community with high functional redundancy inhabits the cold, oxic subseafloor aquifer.</title>
        <authorList>
            <person name="Tully B.J."/>
            <person name="Wheat C.G."/>
            <person name="Glazer B.T."/>
            <person name="Huber J.A."/>
        </authorList>
    </citation>
    <scope>NUCLEOTIDE SEQUENCE [LARGE SCALE GENOMIC DNA]</scope>
</reference>
<dbReference type="InterPro" id="IPR015424">
    <property type="entry name" value="PyrdxlP-dep_Trfase"/>
</dbReference>
<dbReference type="PANTHER" id="PTHR46577:SF1">
    <property type="entry name" value="HTH-TYPE TRANSCRIPTIONAL REGULATORY PROTEIN GABR"/>
    <property type="match status" value="1"/>
</dbReference>
<evidence type="ECO:0000256" key="5">
    <source>
        <dbReference type="ARBA" id="ARBA00023163"/>
    </source>
</evidence>
<dbReference type="InterPro" id="IPR004839">
    <property type="entry name" value="Aminotransferase_I/II_large"/>
</dbReference>
<reference evidence="7" key="2">
    <citation type="journal article" date="2018" name="ISME J.">
        <title>A dynamic microbial community with high functional redundancy inhabits the cold, oxic subseafloor aquifer.</title>
        <authorList>
            <person name="Tully B.J."/>
            <person name="Wheat C.G."/>
            <person name="Glazer B.T."/>
            <person name="Huber J.A."/>
        </authorList>
    </citation>
    <scope>NUCLEOTIDE SEQUENCE</scope>
    <source>
        <strain evidence="7">NORP83</strain>
    </source>
</reference>
<dbReference type="GO" id="GO:0003700">
    <property type="term" value="F:DNA-binding transcription factor activity"/>
    <property type="evidence" value="ECO:0007669"/>
    <property type="project" value="InterPro"/>
</dbReference>
<dbReference type="Gene3D" id="3.90.1150.10">
    <property type="entry name" value="Aspartate Aminotransferase, domain 1"/>
    <property type="match status" value="1"/>
</dbReference>
<dbReference type="SUPFAM" id="SSF46785">
    <property type="entry name" value="Winged helix' DNA-binding domain"/>
    <property type="match status" value="1"/>
</dbReference>
<dbReference type="Pfam" id="PF00392">
    <property type="entry name" value="GntR"/>
    <property type="match status" value="1"/>
</dbReference>
<gene>
    <name evidence="7" type="ORF">COB13_07125</name>
</gene>
<dbReference type="EMBL" id="NVUS01000007">
    <property type="protein sequence ID" value="PCJ01627.1"/>
    <property type="molecule type" value="Genomic_DNA"/>
</dbReference>
<feature type="domain" description="HTH gntR-type" evidence="6">
    <location>
        <begin position="25"/>
        <end position="93"/>
    </location>
</feature>
<evidence type="ECO:0000313" key="7">
    <source>
        <dbReference type="EMBL" id="PCJ01627.1"/>
    </source>
</evidence>
<dbReference type="PANTHER" id="PTHR46577">
    <property type="entry name" value="HTH-TYPE TRANSCRIPTIONAL REGULATORY PROTEIN GABR"/>
    <property type="match status" value="1"/>
</dbReference>
<dbReference type="SMART" id="SM00345">
    <property type="entry name" value="HTH_GNTR"/>
    <property type="match status" value="1"/>
</dbReference>
<comment type="caution">
    <text evidence="7">The sequence shown here is derived from an EMBL/GenBank/DDBJ whole genome shotgun (WGS) entry which is preliminary data.</text>
</comment>
<comment type="similarity">
    <text evidence="1">In the C-terminal section; belongs to the class-I pyridoxal-phosphate-dependent aminotransferase family.</text>
</comment>
<dbReference type="GO" id="GO:0030170">
    <property type="term" value="F:pyridoxal phosphate binding"/>
    <property type="evidence" value="ECO:0007669"/>
    <property type="project" value="InterPro"/>
</dbReference>
<organism evidence="7">
    <name type="scientific">OCS116 cluster bacterium</name>
    <dbReference type="NCBI Taxonomy" id="2030921"/>
    <lineage>
        <taxon>Bacteria</taxon>
        <taxon>Pseudomonadati</taxon>
        <taxon>Pseudomonadota</taxon>
        <taxon>Alphaproteobacteria</taxon>
        <taxon>OCS116 cluster</taxon>
    </lineage>
</organism>
<dbReference type="Gene3D" id="1.10.10.10">
    <property type="entry name" value="Winged helix-like DNA-binding domain superfamily/Winged helix DNA-binding domain"/>
    <property type="match status" value="1"/>
</dbReference>
<keyword evidence="5" id="KW-0804">Transcription</keyword>
<dbReference type="SUPFAM" id="SSF53383">
    <property type="entry name" value="PLP-dependent transferases"/>
    <property type="match status" value="1"/>
</dbReference>
<dbReference type="CDD" id="cd00609">
    <property type="entry name" value="AAT_like"/>
    <property type="match status" value="1"/>
</dbReference>